<dbReference type="Proteomes" id="UP000224974">
    <property type="component" value="Unassembled WGS sequence"/>
</dbReference>
<dbReference type="GO" id="GO:0006351">
    <property type="term" value="P:DNA-templated transcription"/>
    <property type="evidence" value="ECO:0007669"/>
    <property type="project" value="TreeGrafter"/>
</dbReference>
<dbReference type="STRING" id="1111728.GCA_000427805_02695"/>
<keyword evidence="2" id="KW-0805">Transcription regulation</keyword>
<reference evidence="6" key="1">
    <citation type="submission" date="2017-09" db="EMBL/GenBank/DDBJ databases">
        <title>FDA dAtabase for Regulatory Grade micrObial Sequences (FDA-ARGOS): Supporting development and validation of Infectious Disease Dx tests.</title>
        <authorList>
            <person name="Minogue T."/>
            <person name="Wolcott M."/>
            <person name="Wasieloski L."/>
            <person name="Aguilar W."/>
            <person name="Moore D."/>
            <person name="Tallon L.J."/>
            <person name="Sadzewicz L."/>
            <person name="Ott S."/>
            <person name="Zhao X."/>
            <person name="Nagaraj S."/>
            <person name="Vavikolanu K."/>
            <person name="Aluvathingal J."/>
            <person name="Nadendla S."/>
            <person name="Sichtig H."/>
        </authorList>
    </citation>
    <scope>NUCLEOTIDE SEQUENCE</scope>
    <source>
        <strain evidence="6">FDAARGOS_387</strain>
    </source>
</reference>
<feature type="domain" description="HTH lysR-type" evidence="5">
    <location>
        <begin position="9"/>
        <end position="66"/>
    </location>
</feature>
<evidence type="ECO:0000313" key="6">
    <source>
        <dbReference type="EMBL" id="PHI28189.1"/>
    </source>
</evidence>
<accession>A0A2C6CNF2</accession>
<sequence>MGINRSQLPLNEDLRVFLTVVRKHSFAKAAVELGVSPAYISKRINILEAVLDVRLFHRSTRSIVLTEDGEKARRWADRILDDVDDFLSDVSASRRAPQGTLRIVCSFGFGRHYVAPAISLLAKRYPQLAIQLVTSDNVVDLVAEGYDLEIRVGSDLPNHYRAKKLLDNNRILCASPAYLAEKGMPQNLDDLVHHDCLVIKERDTPFGSWRLSAKGDKEQVVRVDGRLSSNSGAIVMKWGLDGHGIFLRSDWDAKPHIDEGRLVRVLPDYAQDADVWAVYPVRLSNSAKLKVCVEFLEEYFKK</sequence>
<dbReference type="Pfam" id="PF00126">
    <property type="entry name" value="HTH_1"/>
    <property type="match status" value="1"/>
</dbReference>
<dbReference type="PROSITE" id="PS50931">
    <property type="entry name" value="HTH_LYSR"/>
    <property type="match status" value="1"/>
</dbReference>
<gene>
    <name evidence="7" type="primary">dmlR_2</name>
    <name evidence="6" type="ORF">CRN84_01940</name>
    <name evidence="7" type="ORF">NCTC12282_00923</name>
</gene>
<dbReference type="CDD" id="cd08479">
    <property type="entry name" value="PBP2_CrgA_like_9"/>
    <property type="match status" value="1"/>
</dbReference>
<dbReference type="FunFam" id="3.40.190.290:FF:000001">
    <property type="entry name" value="Transcriptional regulator, LysR family"/>
    <property type="match status" value="1"/>
</dbReference>
<dbReference type="PANTHER" id="PTHR30537">
    <property type="entry name" value="HTH-TYPE TRANSCRIPTIONAL REGULATOR"/>
    <property type="match status" value="1"/>
</dbReference>
<reference evidence="8" key="2">
    <citation type="submission" date="2017-09" db="EMBL/GenBank/DDBJ databases">
        <title>FDA dAtabase for Regulatory Grade micrObial Sequences (FDA-ARGOS): Supporting development and validation of Infectious Disease Dx tests.</title>
        <authorList>
            <person name="Minogue T."/>
            <person name="Wolcott M."/>
            <person name="Wasieloski L."/>
            <person name="Aguilar W."/>
            <person name="Moore D."/>
            <person name="Tallon L."/>
            <person name="Sadzewicz L."/>
            <person name="Ott S."/>
            <person name="Zhao X."/>
            <person name="Nagaraj S."/>
            <person name="Vavikolanu K."/>
            <person name="Aluvathingal J."/>
            <person name="Nadendla S."/>
            <person name="Sichtig H."/>
        </authorList>
    </citation>
    <scope>NUCLEOTIDE SEQUENCE [LARGE SCALE GENOMIC DNA]</scope>
    <source>
        <strain evidence="8">FDAARGOS_387</strain>
    </source>
</reference>
<dbReference type="InterPro" id="IPR036390">
    <property type="entry name" value="WH_DNA-bd_sf"/>
</dbReference>
<dbReference type="Proteomes" id="UP000373449">
    <property type="component" value="Unassembled WGS sequence"/>
</dbReference>
<dbReference type="EMBL" id="CAADJA010000002">
    <property type="protein sequence ID" value="VFS46035.1"/>
    <property type="molecule type" value="Genomic_DNA"/>
</dbReference>
<comment type="similarity">
    <text evidence="1">Belongs to the LysR transcriptional regulatory family.</text>
</comment>
<name>A0A2C6CNF2_9GAMM</name>
<dbReference type="EMBL" id="PDDX01000001">
    <property type="protein sequence ID" value="PHI28189.1"/>
    <property type="molecule type" value="Genomic_DNA"/>
</dbReference>
<dbReference type="Pfam" id="PF03466">
    <property type="entry name" value="LysR_substrate"/>
    <property type="match status" value="1"/>
</dbReference>
<dbReference type="SUPFAM" id="SSF46785">
    <property type="entry name" value="Winged helix' DNA-binding domain"/>
    <property type="match status" value="1"/>
</dbReference>
<keyword evidence="4" id="KW-0804">Transcription</keyword>
<keyword evidence="8" id="KW-1185">Reference proteome</keyword>
<reference evidence="7 9" key="3">
    <citation type="submission" date="2019-03" db="EMBL/GenBank/DDBJ databases">
        <authorList>
            <consortium name="Pathogen Informatics"/>
        </authorList>
    </citation>
    <scope>NUCLEOTIDE SEQUENCE [LARGE SCALE GENOMIC DNA]</scope>
    <source>
        <strain evidence="7 9">NCTC12282</strain>
    </source>
</reference>
<evidence type="ECO:0000259" key="5">
    <source>
        <dbReference type="PROSITE" id="PS50931"/>
    </source>
</evidence>
<dbReference type="InterPro" id="IPR005119">
    <property type="entry name" value="LysR_subst-bd"/>
</dbReference>
<dbReference type="GO" id="GO:0043565">
    <property type="term" value="F:sequence-specific DNA binding"/>
    <property type="evidence" value="ECO:0007669"/>
    <property type="project" value="TreeGrafter"/>
</dbReference>
<dbReference type="Gene3D" id="3.40.190.290">
    <property type="match status" value="1"/>
</dbReference>
<evidence type="ECO:0000313" key="9">
    <source>
        <dbReference type="Proteomes" id="UP000373449"/>
    </source>
</evidence>
<protein>
    <submittedName>
        <fullName evidence="7">D-malate degradation protein R</fullName>
    </submittedName>
    <submittedName>
        <fullName evidence="6">LysR family transcriptional regulator</fullName>
    </submittedName>
</protein>
<dbReference type="FunFam" id="1.10.10.10:FF:000001">
    <property type="entry name" value="LysR family transcriptional regulator"/>
    <property type="match status" value="1"/>
</dbReference>
<keyword evidence="3" id="KW-0238">DNA-binding</keyword>
<dbReference type="Gene3D" id="1.10.10.10">
    <property type="entry name" value="Winged helix-like DNA-binding domain superfamily/Winged helix DNA-binding domain"/>
    <property type="match status" value="1"/>
</dbReference>
<dbReference type="InterPro" id="IPR000847">
    <property type="entry name" value="LysR_HTH_N"/>
</dbReference>
<dbReference type="SUPFAM" id="SSF53850">
    <property type="entry name" value="Periplasmic binding protein-like II"/>
    <property type="match status" value="1"/>
</dbReference>
<dbReference type="PANTHER" id="PTHR30537:SF5">
    <property type="entry name" value="HTH-TYPE TRANSCRIPTIONAL ACTIVATOR TTDR-RELATED"/>
    <property type="match status" value="1"/>
</dbReference>
<organism evidence="6 8">
    <name type="scientific">Budvicia aquatica</name>
    <dbReference type="NCBI Taxonomy" id="82979"/>
    <lineage>
        <taxon>Bacteria</taxon>
        <taxon>Pseudomonadati</taxon>
        <taxon>Pseudomonadota</taxon>
        <taxon>Gammaproteobacteria</taxon>
        <taxon>Enterobacterales</taxon>
        <taxon>Budviciaceae</taxon>
        <taxon>Budvicia</taxon>
    </lineage>
</organism>
<evidence type="ECO:0000313" key="7">
    <source>
        <dbReference type="EMBL" id="VFS46035.1"/>
    </source>
</evidence>
<dbReference type="AlphaFoldDB" id="A0A2C6CNF2"/>
<dbReference type="GO" id="GO:0003700">
    <property type="term" value="F:DNA-binding transcription factor activity"/>
    <property type="evidence" value="ECO:0007669"/>
    <property type="project" value="InterPro"/>
</dbReference>
<proteinExistence type="inferred from homology"/>
<evidence type="ECO:0000256" key="2">
    <source>
        <dbReference type="ARBA" id="ARBA00023015"/>
    </source>
</evidence>
<dbReference type="RefSeq" id="WP_029093379.1">
    <property type="nucleotide sequence ID" value="NZ_BRLG01000045.1"/>
</dbReference>
<evidence type="ECO:0000256" key="4">
    <source>
        <dbReference type="ARBA" id="ARBA00023163"/>
    </source>
</evidence>
<dbReference type="InterPro" id="IPR036388">
    <property type="entry name" value="WH-like_DNA-bd_sf"/>
</dbReference>
<dbReference type="InterPro" id="IPR058163">
    <property type="entry name" value="LysR-type_TF_proteobact-type"/>
</dbReference>
<evidence type="ECO:0000256" key="3">
    <source>
        <dbReference type="ARBA" id="ARBA00023125"/>
    </source>
</evidence>
<evidence type="ECO:0000313" key="8">
    <source>
        <dbReference type="Proteomes" id="UP000224974"/>
    </source>
</evidence>
<dbReference type="OrthoDB" id="9786526at2"/>
<evidence type="ECO:0000256" key="1">
    <source>
        <dbReference type="ARBA" id="ARBA00009437"/>
    </source>
</evidence>